<keyword evidence="1" id="KW-0732">Signal</keyword>
<dbReference type="PATRIC" id="fig|1618367.3.peg.320"/>
<dbReference type="InterPro" id="IPR015914">
    <property type="entry name" value="PAPs_N"/>
</dbReference>
<gene>
    <name evidence="4" type="ORF">UY11_C0012G0005</name>
</gene>
<name>A0A0G1WNV7_9BACT</name>
<dbReference type="InterPro" id="IPR003961">
    <property type="entry name" value="FN3_dom"/>
</dbReference>
<dbReference type="PANTHER" id="PTHR42852:SF13">
    <property type="entry name" value="PROTEIN DIPZ"/>
    <property type="match status" value="1"/>
</dbReference>
<feature type="domain" description="Fibronectin type-III" evidence="2">
    <location>
        <begin position="147"/>
        <end position="238"/>
    </location>
</feature>
<dbReference type="Pfam" id="PF16656">
    <property type="entry name" value="Pur_ac_phosph_N"/>
    <property type="match status" value="1"/>
</dbReference>
<sequence>MRIRHFILFVLMLILVQAESVMAAASCSVSVSPSSLSLSTSSTLAFSVNNTGSSSILWIRINSPSNNFEITSAEEPGSWALQESDTTHVSYYTEKILPGGSQSFNVIISTGQNNVSQNWSVEASEEFNGGSPFSCGNPTVAIGQVFAISSISVGSITTSGATITWTTNEAASSVIEYGTTTAYGSTATDTNLATSHSVNLTGLSSGTTYNFRIKNINATGATVESGNNAVTTATTSSSGSSTTSTTTITVTKTVEVKDTASPTLSLSTNFKKVYAQAPEIVGKASDASGVARVEYTLDGKNWLPVDSIDKQFGKSVSFSFLPGGLLDGNYPIKIRVTDAAGNVGFSPTYTLVIDRLPPRVGLAMWSVGPLVIEPTILEGMKLKLSLSAVGGPTEIVLCIKYQVLCRESKLSKDEETGLWSGEIKFDKAGEYKITAAAVDGADNKTTNNLGTVRVLPAGVLPAEGTVTVYYFEPTGGQFRIWDGRPFDQVNPQSTDASDKYHLMLPAGKYYLEATAPEFRKARTEIFTLDKTTPVNINFDLKKRTWWPWEVESVAWEPAEQAPETGELPTSLPFFALPSDTGELVYSSSLRGVPTVVTFLSSWVPMASEQVTELQKLANNKNYKVVVVFAQQPQSLVEIFKKRGGYSLTMLADADGELLEPLDISSVPTHVFLDRKGKITGVRRGVLNEEELLNELSK</sequence>
<dbReference type="InterPro" id="IPR013783">
    <property type="entry name" value="Ig-like_fold"/>
</dbReference>
<dbReference type="InterPro" id="IPR036249">
    <property type="entry name" value="Thioredoxin-like_sf"/>
</dbReference>
<evidence type="ECO:0000256" key="1">
    <source>
        <dbReference type="SAM" id="SignalP"/>
    </source>
</evidence>
<protein>
    <submittedName>
        <fullName evidence="4">Fibronectin type III domain protein</fullName>
    </submittedName>
</protein>
<evidence type="ECO:0000259" key="2">
    <source>
        <dbReference type="PROSITE" id="PS50853"/>
    </source>
</evidence>
<dbReference type="PROSITE" id="PS51352">
    <property type="entry name" value="THIOREDOXIN_2"/>
    <property type="match status" value="1"/>
</dbReference>
<dbReference type="SUPFAM" id="SSF49464">
    <property type="entry name" value="Carboxypeptidase regulatory domain-like"/>
    <property type="match status" value="1"/>
</dbReference>
<dbReference type="PANTHER" id="PTHR42852">
    <property type="entry name" value="THIOL:DISULFIDE INTERCHANGE PROTEIN DSBE"/>
    <property type="match status" value="1"/>
</dbReference>
<comment type="caution">
    <text evidence="4">The sequence shown here is derived from an EMBL/GenBank/DDBJ whole genome shotgun (WGS) entry which is preliminary data.</text>
</comment>
<dbReference type="GO" id="GO:0046872">
    <property type="term" value="F:metal ion binding"/>
    <property type="evidence" value="ECO:0007669"/>
    <property type="project" value="InterPro"/>
</dbReference>
<dbReference type="SUPFAM" id="SSF52833">
    <property type="entry name" value="Thioredoxin-like"/>
    <property type="match status" value="1"/>
</dbReference>
<dbReference type="InterPro" id="IPR013740">
    <property type="entry name" value="Redoxin"/>
</dbReference>
<evidence type="ECO:0000259" key="3">
    <source>
        <dbReference type="PROSITE" id="PS51352"/>
    </source>
</evidence>
<dbReference type="Gene3D" id="2.60.40.1120">
    <property type="entry name" value="Carboxypeptidase-like, regulatory domain"/>
    <property type="match status" value="1"/>
</dbReference>
<dbReference type="InterPro" id="IPR050553">
    <property type="entry name" value="Thioredoxin_ResA/DsbE_sf"/>
</dbReference>
<dbReference type="SMART" id="SM00060">
    <property type="entry name" value="FN3"/>
    <property type="match status" value="1"/>
</dbReference>
<dbReference type="CDD" id="cd00063">
    <property type="entry name" value="FN3"/>
    <property type="match status" value="1"/>
</dbReference>
<dbReference type="Gene3D" id="2.60.40.10">
    <property type="entry name" value="Immunoglobulins"/>
    <property type="match status" value="2"/>
</dbReference>
<evidence type="ECO:0000313" key="5">
    <source>
        <dbReference type="Proteomes" id="UP000034265"/>
    </source>
</evidence>
<dbReference type="CDD" id="cd02966">
    <property type="entry name" value="TlpA_like_family"/>
    <property type="match status" value="1"/>
</dbReference>
<dbReference type="Proteomes" id="UP000034265">
    <property type="component" value="Unassembled WGS sequence"/>
</dbReference>
<dbReference type="EMBL" id="LCOT01000012">
    <property type="protein sequence ID" value="KKU83870.1"/>
    <property type="molecule type" value="Genomic_DNA"/>
</dbReference>
<dbReference type="PROSITE" id="PS50853">
    <property type="entry name" value="FN3"/>
    <property type="match status" value="1"/>
</dbReference>
<accession>A0A0G1WNV7</accession>
<dbReference type="InterPro" id="IPR008969">
    <property type="entry name" value="CarboxyPept-like_regulatory"/>
</dbReference>
<proteinExistence type="predicted"/>
<dbReference type="SUPFAM" id="SSF49363">
    <property type="entry name" value="Purple acid phosphatase, N-terminal domain"/>
    <property type="match status" value="1"/>
</dbReference>
<dbReference type="GO" id="GO:0016491">
    <property type="term" value="F:oxidoreductase activity"/>
    <property type="evidence" value="ECO:0007669"/>
    <property type="project" value="InterPro"/>
</dbReference>
<dbReference type="InterPro" id="IPR008963">
    <property type="entry name" value="Purple_acid_Pase-like_N"/>
</dbReference>
<dbReference type="Pfam" id="PF08534">
    <property type="entry name" value="Redoxin"/>
    <property type="match status" value="1"/>
</dbReference>
<dbReference type="AlphaFoldDB" id="A0A0G1WNV7"/>
<organism evidence="4 5">
    <name type="scientific">Candidatus Amesbacteria bacterium GW2011_GWC2_47_8</name>
    <dbReference type="NCBI Taxonomy" id="1618367"/>
    <lineage>
        <taxon>Bacteria</taxon>
        <taxon>Candidatus Amesiibacteriota</taxon>
    </lineage>
</organism>
<reference evidence="4 5" key="1">
    <citation type="journal article" date="2015" name="Nature">
        <title>rRNA introns, odd ribosomes, and small enigmatic genomes across a large radiation of phyla.</title>
        <authorList>
            <person name="Brown C.T."/>
            <person name="Hug L.A."/>
            <person name="Thomas B.C."/>
            <person name="Sharon I."/>
            <person name="Castelle C.J."/>
            <person name="Singh A."/>
            <person name="Wilkins M.J."/>
            <person name="Williams K.H."/>
            <person name="Banfield J.F."/>
        </authorList>
    </citation>
    <scope>NUCLEOTIDE SEQUENCE [LARGE SCALE GENOMIC DNA]</scope>
</reference>
<feature type="domain" description="Thioredoxin" evidence="3">
    <location>
        <begin position="565"/>
        <end position="697"/>
    </location>
</feature>
<dbReference type="InterPro" id="IPR013766">
    <property type="entry name" value="Thioredoxin_domain"/>
</dbReference>
<dbReference type="GO" id="GO:0003993">
    <property type="term" value="F:acid phosphatase activity"/>
    <property type="evidence" value="ECO:0007669"/>
    <property type="project" value="InterPro"/>
</dbReference>
<evidence type="ECO:0000313" key="4">
    <source>
        <dbReference type="EMBL" id="KKU83870.1"/>
    </source>
</evidence>
<feature type="signal peptide" evidence="1">
    <location>
        <begin position="1"/>
        <end position="23"/>
    </location>
</feature>
<dbReference type="Gene3D" id="3.40.30.10">
    <property type="entry name" value="Glutaredoxin"/>
    <property type="match status" value="1"/>
</dbReference>
<feature type="chain" id="PRO_5002540581" evidence="1">
    <location>
        <begin position="24"/>
        <end position="697"/>
    </location>
</feature>